<accession>A0ABP0SYN2</accession>
<proteinExistence type="predicted"/>
<feature type="region of interest" description="Disordered" evidence="1">
    <location>
        <begin position="50"/>
        <end position="99"/>
    </location>
</feature>
<name>A0ABP0SYN2_9DINO</name>
<evidence type="ECO:0000256" key="1">
    <source>
        <dbReference type="SAM" id="MobiDB-lite"/>
    </source>
</evidence>
<protein>
    <submittedName>
        <fullName evidence="2">Uncharacterized protein</fullName>
    </submittedName>
</protein>
<sequence length="234" mass="25856">KLRQMGSKIRGIATCPTSWEQLERKLTVRQREAFVKLCRCIDNRFLGSSEGAELSPSPAPTKRLRADADASQAPMKRPCADAPADASPEHTKEPMQDMESSPNLFMKVDFFSLFLDSTGGFLDLADAKAAKAANAAMRCGQPSCSGSNAQTATSQEKVKTSKNRKQVSGEKTWWQALGQQQSPLRSYYLQDQKKGLKMDAKCFASRVYHKVDSLCSRSLAQSAHRDALKFLSEL</sequence>
<gene>
    <name evidence="2" type="ORF">CCMP2556_LOCUS54857</name>
</gene>
<feature type="non-terminal residue" evidence="2">
    <location>
        <position position="1"/>
    </location>
</feature>
<feature type="region of interest" description="Disordered" evidence="1">
    <location>
        <begin position="140"/>
        <end position="165"/>
    </location>
</feature>
<keyword evidence="3" id="KW-1185">Reference proteome</keyword>
<dbReference type="EMBL" id="CAXAMN010028733">
    <property type="protein sequence ID" value="CAK9117553.1"/>
    <property type="molecule type" value="Genomic_DNA"/>
</dbReference>
<evidence type="ECO:0000313" key="2">
    <source>
        <dbReference type="EMBL" id="CAK9117553.1"/>
    </source>
</evidence>
<feature type="compositionally biased region" description="Polar residues" evidence="1">
    <location>
        <begin position="142"/>
        <end position="155"/>
    </location>
</feature>
<organism evidence="2 3">
    <name type="scientific">Durusdinium trenchii</name>
    <dbReference type="NCBI Taxonomy" id="1381693"/>
    <lineage>
        <taxon>Eukaryota</taxon>
        <taxon>Sar</taxon>
        <taxon>Alveolata</taxon>
        <taxon>Dinophyceae</taxon>
        <taxon>Suessiales</taxon>
        <taxon>Symbiodiniaceae</taxon>
        <taxon>Durusdinium</taxon>
    </lineage>
</organism>
<comment type="caution">
    <text evidence="2">The sequence shown here is derived from an EMBL/GenBank/DDBJ whole genome shotgun (WGS) entry which is preliminary data.</text>
</comment>
<dbReference type="Proteomes" id="UP001642484">
    <property type="component" value="Unassembled WGS sequence"/>
</dbReference>
<evidence type="ECO:0000313" key="3">
    <source>
        <dbReference type="Proteomes" id="UP001642484"/>
    </source>
</evidence>
<reference evidence="2 3" key="1">
    <citation type="submission" date="2024-02" db="EMBL/GenBank/DDBJ databases">
        <authorList>
            <person name="Chen Y."/>
            <person name="Shah S."/>
            <person name="Dougan E. K."/>
            <person name="Thang M."/>
            <person name="Chan C."/>
        </authorList>
    </citation>
    <scope>NUCLEOTIDE SEQUENCE [LARGE SCALE GENOMIC DNA]</scope>
</reference>